<accession>A0ABR8ITC0</accession>
<organism evidence="3 4">
    <name type="scientific">Aphanizomenon flos-aquae FACHB-1249</name>
    <dbReference type="NCBI Taxonomy" id="2692889"/>
    <lineage>
        <taxon>Bacteria</taxon>
        <taxon>Bacillati</taxon>
        <taxon>Cyanobacteriota</taxon>
        <taxon>Cyanophyceae</taxon>
        <taxon>Nostocales</taxon>
        <taxon>Aphanizomenonaceae</taxon>
        <taxon>Aphanizomenon</taxon>
    </lineage>
</organism>
<evidence type="ECO:0000259" key="2">
    <source>
        <dbReference type="Pfam" id="PF13709"/>
    </source>
</evidence>
<dbReference type="GeneID" id="78216933"/>
<sequence length="434" mass="50533">MTKPWSEPEKQPLKRLEVTDGLLINSKKWHIAHNYHHQRQNLHYQSLNQAGIVCGLGVRLLKKTATRTEYEFVLKFQPGIAIDRYGNCIILEQEREKVIAAQVIPGESLLVYFVISYKEPSQLKNLDGEVTEEYEIKERTDSPQENEVELCRVNLTAPKNIKVADNVFDPQDNELDFRYRYPAKWRPLSIIRTAIYTNLGEWQEVFSDDIQPSNFSYLLQSLDQLYPALGTLKISDKSSLNSLLEYDLISLTDQQFQDFQQQQIDDIKKYLETGGVILIEHSKQSQEIGQFMQIKQELQQDIIDTEKEVELNDDREILLDELRQITNRLESITRNIAEFYNQKFKTNLESIELIENHPLRKTPFLFNQLPSVNKQPILVLNREGIIVVIGNLSSAWGLNGNLSLSRETIRSAQEMGMNILHFAWRRRELTQLVK</sequence>
<proteinExistence type="predicted"/>
<feature type="coiled-coil region" evidence="1">
    <location>
        <begin position="295"/>
        <end position="342"/>
    </location>
</feature>
<comment type="caution">
    <text evidence="3">The sequence shown here is derived from an EMBL/GenBank/DDBJ whole genome shotgun (WGS) entry which is preliminary data.</text>
</comment>
<gene>
    <name evidence="3" type="ORF">H6G43_15550</name>
</gene>
<keyword evidence="4" id="KW-1185">Reference proteome</keyword>
<dbReference type="Proteomes" id="UP000660270">
    <property type="component" value="Unassembled WGS sequence"/>
</dbReference>
<evidence type="ECO:0000313" key="3">
    <source>
        <dbReference type="EMBL" id="MBD2686597.1"/>
    </source>
</evidence>
<name>A0ABR8ITC0_APHFL</name>
<dbReference type="Pfam" id="PF13709">
    <property type="entry name" value="DUF4159"/>
    <property type="match status" value="1"/>
</dbReference>
<evidence type="ECO:0000313" key="4">
    <source>
        <dbReference type="Proteomes" id="UP000660270"/>
    </source>
</evidence>
<keyword evidence="1" id="KW-0175">Coiled coil</keyword>
<dbReference type="InterPro" id="IPR025297">
    <property type="entry name" value="DUF4159"/>
</dbReference>
<evidence type="ECO:0000256" key="1">
    <source>
        <dbReference type="SAM" id="Coils"/>
    </source>
</evidence>
<reference evidence="3 4" key="1">
    <citation type="journal article" date="2020" name="ISME J.">
        <title>Comparative genomics reveals insights into cyanobacterial evolution and habitat adaptation.</title>
        <authorList>
            <person name="Chen M.Y."/>
            <person name="Teng W.K."/>
            <person name="Zhao L."/>
            <person name="Hu C.X."/>
            <person name="Zhou Y.K."/>
            <person name="Han B.P."/>
            <person name="Song L.R."/>
            <person name="Shu W.S."/>
        </authorList>
    </citation>
    <scope>NUCLEOTIDE SEQUENCE [LARGE SCALE GENOMIC DNA]</scope>
    <source>
        <strain evidence="3 4">FACHB-1249</strain>
    </source>
</reference>
<dbReference type="Gene3D" id="3.40.50.12140">
    <property type="entry name" value="Domain of unknown function DUF4159"/>
    <property type="match status" value="1"/>
</dbReference>
<feature type="domain" description="DUF4159" evidence="2">
    <location>
        <begin position="241"/>
        <end position="423"/>
    </location>
</feature>
<dbReference type="EMBL" id="JACJTM010000037">
    <property type="protein sequence ID" value="MBD2686597.1"/>
    <property type="molecule type" value="Genomic_DNA"/>
</dbReference>
<dbReference type="RefSeq" id="WP_190384977.1">
    <property type="nucleotide sequence ID" value="NZ_JACJTM010000037.1"/>
</dbReference>
<protein>
    <submittedName>
        <fullName evidence="3">DUF4159 domain-containing protein</fullName>
    </submittedName>
</protein>